<evidence type="ECO:0000256" key="10">
    <source>
        <dbReference type="ARBA" id="ARBA00023136"/>
    </source>
</evidence>
<feature type="domain" description="Histidine kinase" evidence="11">
    <location>
        <begin position="252"/>
        <end position="473"/>
    </location>
</feature>
<keyword evidence="9" id="KW-0902">Two-component regulatory system</keyword>
<dbReference type="InterPro" id="IPR003594">
    <property type="entry name" value="HATPase_dom"/>
</dbReference>
<dbReference type="GO" id="GO:0000155">
    <property type="term" value="F:phosphorelay sensor kinase activity"/>
    <property type="evidence" value="ECO:0007669"/>
    <property type="project" value="InterPro"/>
</dbReference>
<evidence type="ECO:0000313" key="14">
    <source>
        <dbReference type="Proteomes" id="UP000675781"/>
    </source>
</evidence>
<comment type="subcellular location">
    <subcellularLocation>
        <location evidence="2">Cell membrane</location>
    </subcellularLocation>
</comment>
<dbReference type="InterPro" id="IPR003660">
    <property type="entry name" value="HAMP_dom"/>
</dbReference>
<evidence type="ECO:0000256" key="4">
    <source>
        <dbReference type="ARBA" id="ARBA00022553"/>
    </source>
</evidence>
<dbReference type="EC" id="2.7.13.3" evidence="3"/>
<dbReference type="Gene3D" id="6.10.340.10">
    <property type="match status" value="1"/>
</dbReference>
<evidence type="ECO:0000256" key="2">
    <source>
        <dbReference type="ARBA" id="ARBA00004236"/>
    </source>
</evidence>
<evidence type="ECO:0000313" key="13">
    <source>
        <dbReference type="EMBL" id="MBR7837294.1"/>
    </source>
</evidence>
<dbReference type="Pfam" id="PF00512">
    <property type="entry name" value="HisKA"/>
    <property type="match status" value="1"/>
</dbReference>
<dbReference type="InterPro" id="IPR003661">
    <property type="entry name" value="HisK_dim/P_dom"/>
</dbReference>
<gene>
    <name evidence="13" type="ORF">KDL01_28710</name>
</gene>
<dbReference type="CDD" id="cd00075">
    <property type="entry name" value="HATPase"/>
    <property type="match status" value="1"/>
</dbReference>
<proteinExistence type="predicted"/>
<dbReference type="PRINTS" id="PR00344">
    <property type="entry name" value="BCTRLSENSOR"/>
</dbReference>
<keyword evidence="14" id="KW-1185">Reference proteome</keyword>
<dbReference type="EMBL" id="JAGSOG010000194">
    <property type="protein sequence ID" value="MBR7837294.1"/>
    <property type="molecule type" value="Genomic_DNA"/>
</dbReference>
<keyword evidence="7 13" id="KW-0418">Kinase</keyword>
<dbReference type="Gene3D" id="1.10.287.130">
    <property type="match status" value="1"/>
</dbReference>
<dbReference type="CDD" id="cd06225">
    <property type="entry name" value="HAMP"/>
    <property type="match status" value="1"/>
</dbReference>
<evidence type="ECO:0000256" key="5">
    <source>
        <dbReference type="ARBA" id="ARBA00022679"/>
    </source>
</evidence>
<dbReference type="InterPro" id="IPR005467">
    <property type="entry name" value="His_kinase_dom"/>
</dbReference>
<organism evidence="13 14">
    <name type="scientific">Actinospica durhamensis</name>
    <dbReference type="NCBI Taxonomy" id="1508375"/>
    <lineage>
        <taxon>Bacteria</taxon>
        <taxon>Bacillati</taxon>
        <taxon>Actinomycetota</taxon>
        <taxon>Actinomycetes</taxon>
        <taxon>Catenulisporales</taxon>
        <taxon>Actinospicaceae</taxon>
        <taxon>Actinospica</taxon>
    </lineage>
</organism>
<dbReference type="PROSITE" id="PS50109">
    <property type="entry name" value="HIS_KIN"/>
    <property type="match status" value="1"/>
</dbReference>
<evidence type="ECO:0000256" key="1">
    <source>
        <dbReference type="ARBA" id="ARBA00000085"/>
    </source>
</evidence>
<dbReference type="RefSeq" id="WP_212531762.1">
    <property type="nucleotide sequence ID" value="NZ_JAGSOG010000194.1"/>
</dbReference>
<reference evidence="13" key="1">
    <citation type="submission" date="2021-04" db="EMBL/GenBank/DDBJ databases">
        <title>Genome based classification of Actinospica acidithermotolerans sp. nov., an actinobacterium isolated from an Indonesian hot spring.</title>
        <authorList>
            <person name="Kusuma A.B."/>
            <person name="Putra K.E."/>
            <person name="Nafisah S."/>
            <person name="Loh J."/>
            <person name="Nouioui I."/>
            <person name="Goodfellow M."/>
        </authorList>
    </citation>
    <scope>NUCLEOTIDE SEQUENCE</scope>
    <source>
        <strain evidence="13">CSCA 57</strain>
    </source>
</reference>
<dbReference type="SUPFAM" id="SSF55874">
    <property type="entry name" value="ATPase domain of HSP90 chaperone/DNA topoisomerase II/histidine kinase"/>
    <property type="match status" value="1"/>
</dbReference>
<dbReference type="GO" id="GO:0005886">
    <property type="term" value="C:plasma membrane"/>
    <property type="evidence" value="ECO:0007669"/>
    <property type="project" value="UniProtKB-SubCell"/>
</dbReference>
<dbReference type="PROSITE" id="PS50885">
    <property type="entry name" value="HAMP"/>
    <property type="match status" value="1"/>
</dbReference>
<name>A0A941EYC3_9ACTN</name>
<evidence type="ECO:0000256" key="7">
    <source>
        <dbReference type="ARBA" id="ARBA00022777"/>
    </source>
</evidence>
<dbReference type="InterPro" id="IPR050428">
    <property type="entry name" value="TCS_sensor_his_kinase"/>
</dbReference>
<evidence type="ECO:0000259" key="12">
    <source>
        <dbReference type="PROSITE" id="PS50885"/>
    </source>
</evidence>
<keyword evidence="4" id="KW-0597">Phosphoprotein</keyword>
<evidence type="ECO:0000259" key="11">
    <source>
        <dbReference type="PROSITE" id="PS50109"/>
    </source>
</evidence>
<comment type="caution">
    <text evidence="13">The sequence shown here is derived from an EMBL/GenBank/DDBJ whole genome shotgun (WGS) entry which is preliminary data.</text>
</comment>
<dbReference type="AlphaFoldDB" id="A0A941EYC3"/>
<dbReference type="Proteomes" id="UP000675781">
    <property type="component" value="Unassembled WGS sequence"/>
</dbReference>
<dbReference type="Pfam" id="PF00672">
    <property type="entry name" value="HAMP"/>
    <property type="match status" value="1"/>
</dbReference>
<accession>A0A941EYC3</accession>
<evidence type="ECO:0000256" key="9">
    <source>
        <dbReference type="ARBA" id="ARBA00023012"/>
    </source>
</evidence>
<protein>
    <recommendedName>
        <fullName evidence="3">histidine kinase</fullName>
        <ecNumber evidence="3">2.7.13.3</ecNumber>
    </recommendedName>
</protein>
<dbReference type="InterPro" id="IPR036890">
    <property type="entry name" value="HATPase_C_sf"/>
</dbReference>
<dbReference type="SUPFAM" id="SSF47384">
    <property type="entry name" value="Homodimeric domain of signal transducing histidine kinase"/>
    <property type="match status" value="1"/>
</dbReference>
<dbReference type="SMART" id="SM00387">
    <property type="entry name" value="HATPase_c"/>
    <property type="match status" value="1"/>
</dbReference>
<dbReference type="Gene3D" id="3.30.565.10">
    <property type="entry name" value="Histidine kinase-like ATPase, C-terminal domain"/>
    <property type="match status" value="1"/>
</dbReference>
<keyword evidence="8" id="KW-1133">Transmembrane helix</keyword>
<feature type="domain" description="HAMP" evidence="12">
    <location>
        <begin position="191"/>
        <end position="244"/>
    </location>
</feature>
<dbReference type="SMART" id="SM00304">
    <property type="entry name" value="HAMP"/>
    <property type="match status" value="1"/>
</dbReference>
<dbReference type="SMART" id="SM00388">
    <property type="entry name" value="HisKA"/>
    <property type="match status" value="1"/>
</dbReference>
<dbReference type="InterPro" id="IPR004358">
    <property type="entry name" value="Sig_transdc_His_kin-like_C"/>
</dbReference>
<dbReference type="InterPro" id="IPR036097">
    <property type="entry name" value="HisK_dim/P_sf"/>
</dbReference>
<dbReference type="Pfam" id="PF02518">
    <property type="entry name" value="HATPase_c"/>
    <property type="match status" value="1"/>
</dbReference>
<dbReference type="CDD" id="cd00082">
    <property type="entry name" value="HisKA"/>
    <property type="match status" value="1"/>
</dbReference>
<dbReference type="SUPFAM" id="SSF158472">
    <property type="entry name" value="HAMP domain-like"/>
    <property type="match status" value="1"/>
</dbReference>
<comment type="catalytic activity">
    <reaction evidence="1">
        <text>ATP + protein L-histidine = ADP + protein N-phospho-L-histidine.</text>
        <dbReference type="EC" id="2.7.13.3"/>
    </reaction>
</comment>
<dbReference type="PANTHER" id="PTHR45436:SF5">
    <property type="entry name" value="SENSOR HISTIDINE KINASE TRCS"/>
    <property type="match status" value="1"/>
</dbReference>
<evidence type="ECO:0000256" key="6">
    <source>
        <dbReference type="ARBA" id="ARBA00022692"/>
    </source>
</evidence>
<sequence>MFFSAAALEVRHLAYDQQMSQARSDARQEADAILAKLQPNGWVISDLQTGKYPYEMVSSQGLLASSSQLKPFEDGGHKSLMPQPPTVSGQQIFGSTSVTFPRTAASAGSALAGRTLTAQDVLTEVDGITMMHGVPLAYAYPGTRDFVAVRAYVFVTPDAAEAAENALDRVLYPGVPAAALLVAAVAYVATRRALRPVEQITARTAAVTASDPRERVTVPATGDEIARLATAINSTLERLEAASRTQHRFVADAAHELRSPLASLLATLEVAEKYPAKADWPAAVRTAAGQTRRLRALADDLLLLARLDTAPQTSGNTSSAASARAGRPVDLAALVQDVASDFEGRRVAVSVQDDSLGAATVEGNAVRLERMLRNLVDNAVRFADAAVVISVAVDDGQAVVTVSDDGPGIAPADRERVFDRFTRLQDDRARATGGSGLGLAIAREIADRHHGSLRVLEPVGGGATLAARLPVARQQA</sequence>
<evidence type="ECO:0000256" key="8">
    <source>
        <dbReference type="ARBA" id="ARBA00022989"/>
    </source>
</evidence>
<dbReference type="PANTHER" id="PTHR45436">
    <property type="entry name" value="SENSOR HISTIDINE KINASE YKOH"/>
    <property type="match status" value="1"/>
</dbReference>
<keyword evidence="5" id="KW-0808">Transferase</keyword>
<evidence type="ECO:0000256" key="3">
    <source>
        <dbReference type="ARBA" id="ARBA00012438"/>
    </source>
</evidence>
<keyword evidence="10" id="KW-0472">Membrane</keyword>
<keyword evidence="6" id="KW-0812">Transmembrane</keyword>